<name>A0AAN6GN20_9BASI</name>
<feature type="region of interest" description="Disordered" evidence="5">
    <location>
        <begin position="192"/>
        <end position="224"/>
    </location>
</feature>
<evidence type="ECO:0000256" key="2">
    <source>
        <dbReference type="ARBA" id="ARBA00022692"/>
    </source>
</evidence>
<dbReference type="PANTHER" id="PTHR15549:SF30">
    <property type="entry name" value="MID2 DOMAIN-CONTAINING PROTEIN"/>
    <property type="match status" value="1"/>
</dbReference>
<evidence type="ECO:0000256" key="6">
    <source>
        <dbReference type="SAM" id="Phobius"/>
    </source>
</evidence>
<keyword evidence="8" id="KW-1185">Reference proteome</keyword>
<dbReference type="AlphaFoldDB" id="A0AAN6GN20"/>
<feature type="compositionally biased region" description="Low complexity" evidence="5">
    <location>
        <begin position="489"/>
        <end position="519"/>
    </location>
</feature>
<feature type="compositionally biased region" description="Low complexity" evidence="5">
    <location>
        <begin position="142"/>
        <end position="155"/>
    </location>
</feature>
<feature type="compositionally biased region" description="Low complexity" evidence="5">
    <location>
        <begin position="165"/>
        <end position="177"/>
    </location>
</feature>
<feature type="compositionally biased region" description="Low complexity" evidence="5">
    <location>
        <begin position="36"/>
        <end position="51"/>
    </location>
</feature>
<dbReference type="Proteomes" id="UP001176517">
    <property type="component" value="Unassembled WGS sequence"/>
</dbReference>
<feature type="compositionally biased region" description="Polar residues" evidence="5">
    <location>
        <begin position="333"/>
        <end position="343"/>
    </location>
</feature>
<evidence type="ECO:0000256" key="5">
    <source>
        <dbReference type="SAM" id="MobiDB-lite"/>
    </source>
</evidence>
<comment type="subcellular location">
    <subcellularLocation>
        <location evidence="1">Membrane</location>
        <topology evidence="1">Single-pass membrane protein</topology>
    </subcellularLocation>
</comment>
<keyword evidence="4 6" id="KW-0472">Membrane</keyword>
<dbReference type="GO" id="GO:0071944">
    <property type="term" value="C:cell periphery"/>
    <property type="evidence" value="ECO:0007669"/>
    <property type="project" value="UniProtKB-ARBA"/>
</dbReference>
<sequence length="535" mass="55872">MEPLQQQRRIHQHHAFVNHDYRSARPVDKQSRRSARLSSSQQDQDLLARSSESLNPRLIFGSPPDSGNSGGDTGGNGNGDNNGGTGGGKGHGKGNDNGGDGVTPHNGNDPTSGSGDGSGDGSGAGGATPTKTHKSETPTPTPVTSDTPTPTTTKTTKTKTEKTKSTTSTTTSTLTTPGFTFVLPTQSTVFSQVTSTSEPTTGSGFGSGSGQIDSANSKSSGSNSRTGLVIGVIAGVLVGIALLSVLVGFLVRKFKHKDDDPYENDPFDRVDFQRQSVMMPPDTFSEEDHHSAGLHSPEMTEQHQGMGMGSPFLDASPYTAAAVVGGAGAYERNQQLQSASSQATGGGPRPPTMFARHLDAHAGASSVPPMPNAPQVGGVYAPGEYTNTVVPSLPPIAAGSDAGASPFMGPGVVMGHANVASPYAHLDRARSAASQYVDLDRSGSGGSSAAGQPNQGQRSHSRQGVLDSMAEEHEGYQQQQSSYGAPAAQQYNHYDQYHGQQQQQQQQQQQHYGQYPQQHAEQDDNDDPYGGVSYH</sequence>
<feature type="compositionally biased region" description="Gly residues" evidence="5">
    <location>
        <begin position="114"/>
        <end position="126"/>
    </location>
</feature>
<dbReference type="InterPro" id="IPR051694">
    <property type="entry name" value="Immunoregulatory_rcpt-like"/>
</dbReference>
<evidence type="ECO:0000256" key="3">
    <source>
        <dbReference type="ARBA" id="ARBA00022989"/>
    </source>
</evidence>
<keyword evidence="3 6" id="KW-1133">Transmembrane helix</keyword>
<feature type="compositionally biased region" description="Low complexity" evidence="5">
    <location>
        <begin position="214"/>
        <end position="224"/>
    </location>
</feature>
<keyword evidence="2 6" id="KW-0812">Transmembrane</keyword>
<feature type="compositionally biased region" description="Basic and acidic residues" evidence="5">
    <location>
        <begin position="17"/>
        <end position="31"/>
    </location>
</feature>
<feature type="region of interest" description="Disordered" evidence="5">
    <location>
        <begin position="333"/>
        <end position="354"/>
    </location>
</feature>
<evidence type="ECO:0008006" key="9">
    <source>
        <dbReference type="Google" id="ProtNLM"/>
    </source>
</evidence>
<feature type="compositionally biased region" description="Low complexity" evidence="5">
    <location>
        <begin position="192"/>
        <end position="202"/>
    </location>
</feature>
<evidence type="ECO:0000313" key="7">
    <source>
        <dbReference type="EMBL" id="KAK0548192.1"/>
    </source>
</evidence>
<protein>
    <recommendedName>
        <fullName evidence="9">Mid2 domain-containing protein</fullName>
    </recommendedName>
</protein>
<comment type="caution">
    <text evidence="7">The sequence shown here is derived from an EMBL/GenBank/DDBJ whole genome shotgun (WGS) entry which is preliminary data.</text>
</comment>
<evidence type="ECO:0000313" key="8">
    <source>
        <dbReference type="Proteomes" id="UP001176517"/>
    </source>
</evidence>
<organism evidence="7 8">
    <name type="scientific">Tilletia horrida</name>
    <dbReference type="NCBI Taxonomy" id="155126"/>
    <lineage>
        <taxon>Eukaryota</taxon>
        <taxon>Fungi</taxon>
        <taxon>Dikarya</taxon>
        <taxon>Basidiomycota</taxon>
        <taxon>Ustilaginomycotina</taxon>
        <taxon>Exobasidiomycetes</taxon>
        <taxon>Tilletiales</taxon>
        <taxon>Tilletiaceae</taxon>
        <taxon>Tilletia</taxon>
    </lineage>
</organism>
<dbReference type="PANTHER" id="PTHR15549">
    <property type="entry name" value="PAIRED IMMUNOGLOBULIN-LIKE TYPE 2 RECEPTOR"/>
    <property type="match status" value="1"/>
</dbReference>
<feature type="region of interest" description="Disordered" evidence="5">
    <location>
        <begin position="1"/>
        <end position="179"/>
    </location>
</feature>
<evidence type="ECO:0000256" key="1">
    <source>
        <dbReference type="ARBA" id="ARBA00004167"/>
    </source>
</evidence>
<gene>
    <name evidence="7" type="ORF">OC846_004582</name>
</gene>
<proteinExistence type="predicted"/>
<dbReference type="EMBL" id="JAPDMZ010000142">
    <property type="protein sequence ID" value="KAK0548192.1"/>
    <property type="molecule type" value="Genomic_DNA"/>
</dbReference>
<dbReference type="GO" id="GO:0016020">
    <property type="term" value="C:membrane"/>
    <property type="evidence" value="ECO:0007669"/>
    <property type="project" value="UniProtKB-SubCell"/>
</dbReference>
<feature type="region of interest" description="Disordered" evidence="5">
    <location>
        <begin position="280"/>
        <end position="311"/>
    </location>
</feature>
<feature type="region of interest" description="Disordered" evidence="5">
    <location>
        <begin position="438"/>
        <end position="535"/>
    </location>
</feature>
<accession>A0AAN6GN20</accession>
<reference evidence="7" key="1">
    <citation type="journal article" date="2023" name="PhytoFront">
        <title>Draft Genome Resources of Seven Strains of Tilletia horrida, Causal Agent of Kernel Smut of Rice.</title>
        <authorList>
            <person name="Khanal S."/>
            <person name="Antony Babu S."/>
            <person name="Zhou X.G."/>
        </authorList>
    </citation>
    <scope>NUCLEOTIDE SEQUENCE</scope>
    <source>
        <strain evidence="7">TX6</strain>
    </source>
</reference>
<evidence type="ECO:0000256" key="4">
    <source>
        <dbReference type="ARBA" id="ARBA00023136"/>
    </source>
</evidence>
<feature type="transmembrane region" description="Helical" evidence="6">
    <location>
        <begin position="228"/>
        <end position="251"/>
    </location>
</feature>
<feature type="compositionally biased region" description="Gly residues" evidence="5">
    <location>
        <begin position="68"/>
        <end position="101"/>
    </location>
</feature>